<name>A0ACC6CEA0_9BURK</name>
<dbReference type="EMBL" id="JAPPUY010000004">
    <property type="protein sequence ID" value="MCY4746704.1"/>
    <property type="molecule type" value="Genomic_DNA"/>
</dbReference>
<evidence type="ECO:0000313" key="1">
    <source>
        <dbReference type="EMBL" id="MCY4746704.1"/>
    </source>
</evidence>
<gene>
    <name evidence="1" type="ORF">NYO99_17135</name>
</gene>
<keyword evidence="2" id="KW-1185">Reference proteome</keyword>
<dbReference type="Proteomes" id="UP001076464">
    <property type="component" value="Unassembled WGS sequence"/>
</dbReference>
<organism evidence="1 2">
    <name type="scientific">Roseateles hydrophilus</name>
    <dbReference type="NCBI Taxonomy" id="2975054"/>
    <lineage>
        <taxon>Bacteria</taxon>
        <taxon>Pseudomonadati</taxon>
        <taxon>Pseudomonadota</taxon>
        <taxon>Betaproteobacteria</taxon>
        <taxon>Burkholderiales</taxon>
        <taxon>Sphaerotilaceae</taxon>
        <taxon>Roseateles</taxon>
    </lineage>
</organism>
<comment type="caution">
    <text evidence="1">The sequence shown here is derived from an EMBL/GenBank/DDBJ whole genome shotgun (WGS) entry which is preliminary data.</text>
</comment>
<evidence type="ECO:0000313" key="2">
    <source>
        <dbReference type="Proteomes" id="UP001076464"/>
    </source>
</evidence>
<accession>A0ACC6CEA0</accession>
<proteinExistence type="predicted"/>
<sequence length="351" mass="38197">MTTRKLPSTFVRISAISALLWFNLANAGTVQDADCLGDQSDRKNYDKAVGASNWAAIAERDAKRQRQVVSQLKTHRVRSARDFYCSSLILLHAGDEKSLQLSYSLAVQAKLHFPEERKFVRLSALAWDRLMMARRQPQWFSTQFEQNASKAGAFHLYPVAEGLMSESERVKLGGLSDAEVSAELKTLNAAPAATSQSPSASLVQDNAATRFELKIDAALLTTAVDADASLATFLALAKQTGFLAKTSDNGVLTGRRIFLPRTREALRPYFDGTVSTFPRPEGSATPVSGSGAEYKIEPAVDGVRRMTVGIDDNVQAAATMVVHPSRFFELTLLQDGPTELVVKSLGASPSR</sequence>
<protein>
    <submittedName>
        <fullName evidence="1">Uncharacterized protein</fullName>
    </submittedName>
</protein>
<reference evidence="1" key="1">
    <citation type="submission" date="2022-08" db="EMBL/GenBank/DDBJ databases">
        <title>Genome sequencing of Pelomonas sp. UHG3.</title>
        <authorList>
            <person name="So Y."/>
        </authorList>
    </citation>
    <scope>NUCLEOTIDE SEQUENCE</scope>
    <source>
        <strain evidence="1">UHG3</strain>
    </source>
</reference>